<evidence type="ECO:0000313" key="3">
    <source>
        <dbReference type="EMBL" id="SVA72485.1"/>
    </source>
</evidence>
<gene>
    <name evidence="3" type="ORF">METZ01_LOCUS125339</name>
</gene>
<feature type="non-terminal residue" evidence="3">
    <location>
        <position position="172"/>
    </location>
</feature>
<dbReference type="PANTHER" id="PTHR30023">
    <property type="entry name" value="D-ALANYL-D-ALANINE CARBOXYPEPTIDASE"/>
    <property type="match status" value="1"/>
</dbReference>
<dbReference type="SUPFAM" id="SSF56601">
    <property type="entry name" value="beta-lactamase/transpeptidase-like"/>
    <property type="match status" value="1"/>
</dbReference>
<sequence>VKTVIISRENSRKLILGIFTSIFLVSGLSADPNPKELPQGLANILAEHRIPINTLSLVVQEVNAKEPILAINPRTLRQPASLAKLFTTFIALDYLGPGYQWQTEIFSSDSIIDGSTGYLEFRGSGDPYLTKENIWLIVNRLQNLGLKTIEDGLLLDQSYFEANQSNSGDFDN</sequence>
<dbReference type="InterPro" id="IPR000667">
    <property type="entry name" value="Peptidase_S13"/>
</dbReference>
<proteinExistence type="inferred from homology"/>
<name>A0A381Y675_9ZZZZ</name>
<dbReference type="GO" id="GO:0006508">
    <property type="term" value="P:proteolysis"/>
    <property type="evidence" value="ECO:0007669"/>
    <property type="project" value="InterPro"/>
</dbReference>
<evidence type="ECO:0000256" key="1">
    <source>
        <dbReference type="ARBA" id="ARBA00006096"/>
    </source>
</evidence>
<reference evidence="3" key="1">
    <citation type="submission" date="2018-05" db="EMBL/GenBank/DDBJ databases">
        <authorList>
            <person name="Lanie J.A."/>
            <person name="Ng W.-L."/>
            <person name="Kazmierczak K.M."/>
            <person name="Andrzejewski T.M."/>
            <person name="Davidsen T.M."/>
            <person name="Wayne K.J."/>
            <person name="Tettelin H."/>
            <person name="Glass J.I."/>
            <person name="Rusch D."/>
            <person name="Podicherti R."/>
            <person name="Tsui H.-C.T."/>
            <person name="Winkler M.E."/>
        </authorList>
    </citation>
    <scope>NUCLEOTIDE SEQUENCE</scope>
</reference>
<protein>
    <recommendedName>
        <fullName evidence="4">D-alanyl-D-alanine carboxypeptidase/D-alanyl-D-alanine-endopeptidase</fullName>
    </recommendedName>
</protein>
<keyword evidence="2" id="KW-0378">Hydrolase</keyword>
<dbReference type="EMBL" id="UINC01017472">
    <property type="protein sequence ID" value="SVA72485.1"/>
    <property type="molecule type" value="Genomic_DNA"/>
</dbReference>
<dbReference type="Gene3D" id="3.50.80.20">
    <property type="entry name" value="D-Ala-D-Ala carboxypeptidase C, peptidase S13"/>
    <property type="match status" value="1"/>
</dbReference>
<evidence type="ECO:0008006" key="4">
    <source>
        <dbReference type="Google" id="ProtNLM"/>
    </source>
</evidence>
<accession>A0A381Y675</accession>
<organism evidence="3">
    <name type="scientific">marine metagenome</name>
    <dbReference type="NCBI Taxonomy" id="408172"/>
    <lineage>
        <taxon>unclassified sequences</taxon>
        <taxon>metagenomes</taxon>
        <taxon>ecological metagenomes</taxon>
    </lineage>
</organism>
<feature type="non-terminal residue" evidence="3">
    <location>
        <position position="1"/>
    </location>
</feature>
<comment type="similarity">
    <text evidence="1">Belongs to the peptidase S13 family.</text>
</comment>
<dbReference type="Pfam" id="PF02113">
    <property type="entry name" value="Peptidase_S13"/>
    <property type="match status" value="1"/>
</dbReference>
<evidence type="ECO:0000256" key="2">
    <source>
        <dbReference type="ARBA" id="ARBA00022801"/>
    </source>
</evidence>
<dbReference type="GO" id="GO:0004185">
    <property type="term" value="F:serine-type carboxypeptidase activity"/>
    <property type="evidence" value="ECO:0007669"/>
    <property type="project" value="InterPro"/>
</dbReference>
<dbReference type="InterPro" id="IPR012338">
    <property type="entry name" value="Beta-lactam/transpept-like"/>
</dbReference>
<dbReference type="GO" id="GO:0000270">
    <property type="term" value="P:peptidoglycan metabolic process"/>
    <property type="evidence" value="ECO:0007669"/>
    <property type="project" value="TreeGrafter"/>
</dbReference>
<dbReference type="PANTHER" id="PTHR30023:SF0">
    <property type="entry name" value="PENICILLIN-SENSITIVE CARBOXYPEPTIDASE A"/>
    <property type="match status" value="1"/>
</dbReference>
<dbReference type="AlphaFoldDB" id="A0A381Y675"/>